<evidence type="ECO:0000313" key="4">
    <source>
        <dbReference type="Proteomes" id="UP000190961"/>
    </source>
</evidence>
<proteinExistence type="predicted"/>
<evidence type="ECO:0000256" key="1">
    <source>
        <dbReference type="SAM" id="Phobius"/>
    </source>
</evidence>
<evidence type="ECO:0000313" key="3">
    <source>
        <dbReference type="EMBL" id="SKC86094.1"/>
    </source>
</evidence>
<sequence length="369" mass="42892">MNQPAYYTSMREGLRRIFVTMFLPAVFSFVLYAYLHFSETERPPDVERDALGILFSILLGCLCGVALKYSNRKLDRLIPWSNQFAARLLTGYTANVLLVGILIFGTGTALISVAGPDSIWRGFSSKDEDLVLKILILLLTIMFVYNIVYALLFSYQHYAITQIETLQRDRRQLELQFEALKSQISPHYLFNSLNTISSLIFKDLPSAEQFIRRLAQTYQFILTTQHKRYVTLQEEVDFVQSYYYLLRIRFQQQLHVEINLPSGIMKSKIPPLTLQMLVENAVKHNPIRSDKKLFIYISAQDNSYLRVVNTKTGVIDNVTSFRVGLENIQKRYQLFTDKKIEVRDDEKFSVSLPLIHLNEKTERPFLRQA</sequence>
<dbReference type="Proteomes" id="UP000190961">
    <property type="component" value="Unassembled WGS sequence"/>
</dbReference>
<keyword evidence="3" id="KW-0808">Transferase</keyword>
<reference evidence="3 4" key="1">
    <citation type="submission" date="2017-02" db="EMBL/GenBank/DDBJ databases">
        <authorList>
            <person name="Peterson S.W."/>
        </authorList>
    </citation>
    <scope>NUCLEOTIDE SEQUENCE [LARGE SCALE GENOMIC DNA]</scope>
    <source>
        <strain evidence="3 4">DSM 25262</strain>
    </source>
</reference>
<feature type="transmembrane region" description="Helical" evidence="1">
    <location>
        <begin position="131"/>
        <end position="152"/>
    </location>
</feature>
<feature type="domain" description="Signal transduction histidine kinase internal region" evidence="2">
    <location>
        <begin position="176"/>
        <end position="254"/>
    </location>
</feature>
<keyword evidence="1" id="KW-0812">Transmembrane</keyword>
<dbReference type="GO" id="GO:0000155">
    <property type="term" value="F:phosphorelay sensor kinase activity"/>
    <property type="evidence" value="ECO:0007669"/>
    <property type="project" value="InterPro"/>
</dbReference>
<accession>A0A1T5MDN3</accession>
<protein>
    <submittedName>
        <fullName evidence="3">Histidine kinase</fullName>
    </submittedName>
</protein>
<evidence type="ECO:0000259" key="2">
    <source>
        <dbReference type="Pfam" id="PF06580"/>
    </source>
</evidence>
<dbReference type="OrthoDB" id="927174at2"/>
<feature type="transmembrane region" description="Helical" evidence="1">
    <location>
        <begin position="17"/>
        <end position="35"/>
    </location>
</feature>
<keyword evidence="3" id="KW-0418">Kinase</keyword>
<feature type="transmembrane region" description="Helical" evidence="1">
    <location>
        <begin position="88"/>
        <end position="111"/>
    </location>
</feature>
<dbReference type="STRING" id="688867.SAMN05660236_5062"/>
<dbReference type="InterPro" id="IPR050640">
    <property type="entry name" value="Bact_2-comp_sensor_kinase"/>
</dbReference>
<organism evidence="3 4">
    <name type="scientific">Ohtaekwangia koreensis</name>
    <dbReference type="NCBI Taxonomy" id="688867"/>
    <lineage>
        <taxon>Bacteria</taxon>
        <taxon>Pseudomonadati</taxon>
        <taxon>Bacteroidota</taxon>
        <taxon>Cytophagia</taxon>
        <taxon>Cytophagales</taxon>
        <taxon>Fulvivirgaceae</taxon>
        <taxon>Ohtaekwangia</taxon>
    </lineage>
</organism>
<dbReference type="RefSeq" id="WP_079689564.1">
    <property type="nucleotide sequence ID" value="NZ_FUZU01000004.1"/>
</dbReference>
<dbReference type="AlphaFoldDB" id="A0A1T5MDN3"/>
<dbReference type="EMBL" id="FUZU01000004">
    <property type="protein sequence ID" value="SKC86094.1"/>
    <property type="molecule type" value="Genomic_DNA"/>
</dbReference>
<dbReference type="PANTHER" id="PTHR34220:SF7">
    <property type="entry name" value="SENSOR HISTIDINE KINASE YPDA"/>
    <property type="match status" value="1"/>
</dbReference>
<keyword evidence="1" id="KW-1133">Transmembrane helix</keyword>
<gene>
    <name evidence="3" type="ORF">SAMN05660236_5062</name>
</gene>
<name>A0A1T5MDN3_9BACT</name>
<dbReference type="GO" id="GO:0016020">
    <property type="term" value="C:membrane"/>
    <property type="evidence" value="ECO:0007669"/>
    <property type="project" value="InterPro"/>
</dbReference>
<dbReference type="PANTHER" id="PTHR34220">
    <property type="entry name" value="SENSOR HISTIDINE KINASE YPDA"/>
    <property type="match status" value="1"/>
</dbReference>
<dbReference type="Pfam" id="PF06580">
    <property type="entry name" value="His_kinase"/>
    <property type="match status" value="1"/>
</dbReference>
<feature type="transmembrane region" description="Helical" evidence="1">
    <location>
        <begin position="50"/>
        <end position="67"/>
    </location>
</feature>
<keyword evidence="1" id="KW-0472">Membrane</keyword>
<dbReference type="InterPro" id="IPR010559">
    <property type="entry name" value="Sig_transdc_His_kin_internal"/>
</dbReference>
<keyword evidence="4" id="KW-1185">Reference proteome</keyword>